<proteinExistence type="predicted"/>
<accession>A0ABX5M1C8</accession>
<keyword evidence="2" id="KW-1185">Reference proteome</keyword>
<dbReference type="EMBL" id="LAPT01000067">
    <property type="protein sequence ID" value="PXF30705.1"/>
    <property type="molecule type" value="Genomic_DNA"/>
</dbReference>
<reference evidence="1 2" key="1">
    <citation type="submission" date="2015-03" db="EMBL/GenBank/DDBJ databases">
        <authorList>
            <person name="Krishnan R."/>
            <person name="Midha S."/>
            <person name="Patil P.B."/>
            <person name="Rameshkumar N."/>
        </authorList>
    </citation>
    <scope>NUCLEOTIDE SEQUENCE [LARGE SCALE GENOMIC DNA]</scope>
    <source>
        <strain evidence="1 2">L1E11</strain>
    </source>
</reference>
<evidence type="ECO:0000313" key="2">
    <source>
        <dbReference type="Proteomes" id="UP000248090"/>
    </source>
</evidence>
<comment type="caution">
    <text evidence="1">The sequence shown here is derived from an EMBL/GenBank/DDBJ whole genome shotgun (WGS) entry which is preliminary data.</text>
</comment>
<name>A0ABX5M1C8_9GAMM</name>
<sequence length="89" mass="10537">MMSRIVLYIVSWSKLLTIIRSLAQKYFPLKHSPVHLYEFIISLMFSMVKNVAENLLPFSKIIVASMFPVLEFNLPMYCISKFIIIFQRF</sequence>
<dbReference type="Proteomes" id="UP000248090">
    <property type="component" value="Unassembled WGS sequence"/>
</dbReference>
<organism evidence="1 2">
    <name type="scientific">Pokkaliibacter plantistimulans</name>
    <dbReference type="NCBI Taxonomy" id="1635171"/>
    <lineage>
        <taxon>Bacteria</taxon>
        <taxon>Pseudomonadati</taxon>
        <taxon>Pseudomonadota</taxon>
        <taxon>Gammaproteobacteria</taxon>
        <taxon>Oceanospirillales</taxon>
        <taxon>Balneatrichaceae</taxon>
        <taxon>Pokkaliibacter</taxon>
    </lineage>
</organism>
<protein>
    <submittedName>
        <fullName evidence="1">Uncharacterized protein</fullName>
    </submittedName>
</protein>
<gene>
    <name evidence="1" type="ORF">WH50_14015</name>
</gene>
<evidence type="ECO:0000313" key="1">
    <source>
        <dbReference type="EMBL" id="PXF30705.1"/>
    </source>
</evidence>